<feature type="domain" description="Hemerythrin-like" evidence="1">
    <location>
        <begin position="13"/>
        <end position="129"/>
    </location>
</feature>
<evidence type="ECO:0000313" key="2">
    <source>
        <dbReference type="EMBL" id="ODR07919.1"/>
    </source>
</evidence>
<comment type="caution">
    <text evidence="2">The sequence shown here is derived from an EMBL/GenBank/DDBJ whole genome shotgun (WGS) entry which is preliminary data.</text>
</comment>
<proteinExistence type="predicted"/>
<name>A0A1E3T0G3_9MYCO</name>
<dbReference type="InterPro" id="IPR012312">
    <property type="entry name" value="Hemerythrin-like"/>
</dbReference>
<dbReference type="CDD" id="cd12108">
    <property type="entry name" value="Hr-like"/>
    <property type="match status" value="1"/>
</dbReference>
<organism evidence="2 3">
    <name type="scientific">Mycobacterium sherrisii</name>
    <dbReference type="NCBI Taxonomy" id="243061"/>
    <lineage>
        <taxon>Bacteria</taxon>
        <taxon>Bacillati</taxon>
        <taxon>Actinomycetota</taxon>
        <taxon>Actinomycetes</taxon>
        <taxon>Mycobacteriales</taxon>
        <taxon>Mycobacteriaceae</taxon>
        <taxon>Mycobacterium</taxon>
        <taxon>Mycobacterium simiae complex</taxon>
    </lineage>
</organism>
<sequence>MPEMIIETPDEVVAFLKAQHNLIEDMFDEVLYASDPEAREAPFTALRQLLAVHETAEEMVVHPRMRRESDAGDAVVDALLKDEHSAKELLSQIEKLDVTSQEFVDELTKLRQAVLAHAEQEEQDEFPYLERELDSDDLKRMTTAVRAAQAIAPTHPHPGVESAKMNFAIGPFASMLDRARDVIRQAVSFLDSP</sequence>
<dbReference type="OrthoDB" id="3212362at2"/>
<protein>
    <submittedName>
        <fullName evidence="2">Hemerythrin</fullName>
    </submittedName>
</protein>
<evidence type="ECO:0000259" key="1">
    <source>
        <dbReference type="Pfam" id="PF01814"/>
    </source>
</evidence>
<dbReference type="EMBL" id="MIHC01000010">
    <property type="protein sequence ID" value="ODR07919.1"/>
    <property type="molecule type" value="Genomic_DNA"/>
</dbReference>
<dbReference type="AlphaFoldDB" id="A0A1E3T0G3"/>
<reference evidence="3" key="1">
    <citation type="submission" date="2016-09" db="EMBL/GenBank/DDBJ databases">
        <authorList>
            <person name="Greninger A.L."/>
            <person name="Jerome K.R."/>
            <person name="Mcnair B."/>
            <person name="Wallis C."/>
            <person name="Fang F."/>
        </authorList>
    </citation>
    <scope>NUCLEOTIDE SEQUENCE [LARGE SCALE GENOMIC DNA]</scope>
    <source>
        <strain evidence="3">BC1_M4</strain>
    </source>
</reference>
<accession>A0A1E3T0G3</accession>
<gene>
    <name evidence="2" type="ORF">BHQ21_07545</name>
</gene>
<dbReference type="Gene3D" id="1.20.120.520">
    <property type="entry name" value="nmb1532 protein domain like"/>
    <property type="match status" value="1"/>
</dbReference>
<dbReference type="STRING" id="243061.AWC25_07455"/>
<dbReference type="PANTHER" id="PTHR35585:SF1">
    <property type="entry name" value="HHE DOMAIN PROTEIN (AFU_ORTHOLOGUE AFUA_4G00730)"/>
    <property type="match status" value="1"/>
</dbReference>
<dbReference type="PANTHER" id="PTHR35585">
    <property type="entry name" value="HHE DOMAIN PROTEIN (AFU_ORTHOLOGUE AFUA_4G00730)"/>
    <property type="match status" value="1"/>
</dbReference>
<dbReference type="Proteomes" id="UP000094224">
    <property type="component" value="Unassembled WGS sequence"/>
</dbReference>
<keyword evidence="3" id="KW-1185">Reference proteome</keyword>
<dbReference type="Pfam" id="PF01814">
    <property type="entry name" value="Hemerythrin"/>
    <property type="match status" value="1"/>
</dbReference>
<evidence type="ECO:0000313" key="3">
    <source>
        <dbReference type="Proteomes" id="UP000094224"/>
    </source>
</evidence>